<dbReference type="InterPro" id="IPR021864">
    <property type="entry name" value="DUF3475"/>
</dbReference>
<feature type="region of interest" description="Disordered" evidence="1">
    <location>
        <begin position="521"/>
        <end position="557"/>
    </location>
</feature>
<comment type="caution">
    <text evidence="4">The sequence shown here is derived from an EMBL/GenBank/DDBJ whole genome shotgun (WGS) entry which is preliminary data.</text>
</comment>
<dbReference type="PANTHER" id="PTHR31371:SF14">
    <property type="entry name" value="SIMILARITY TO UNKNOWN PROTEIN"/>
    <property type="match status" value="1"/>
</dbReference>
<sequence>MGLETWLIKVKKSISHSFDHHHGHVPHGKPVIKKSRVGVLAFEIVGIMPKLNHMWQNLSDKNIARLRNEALCLEGVRKIVSADDVFLLGLACAEMVEILRVLAKTVTRLSKRCEDSSLRSFETLFDGFANTGRDPHGWVLSWKEMEAKNKKMERLVTATATLHREIDELTVIENSLKKALHCSSNKKDQSLKQQKIDDLQHKLQWQKQEIKYLKDKSLWNRSFDTITSLLAKSIFTILSRIKLVFNINNGLNYPPSLPRSLSASATVYPSDQTPNSFNFVSGPLMVKSSKHQENNHLSHGFFETNSKILKPSSSTLGSACLALHYANLIIVTEKMIRSPQLVGLDARDDIYSMLPNSIRSSLRRRLKGIGFSASDPALAGEWKEALGKILGWLSPLAHNMMKWQSERSFEHQNLLPKTGVLLLQTLFFADQEKTEAAITELLVGLNYIWRFEREMNAKALMNSVYVLMSSNIDRRWMYEITNNQGLLNLDWCNLVETKFLDFAFSQIRHVRNRTMDGKQISDDEQEFIHNEDDLNESVDEEHGLADYSSDEHYSSDD</sequence>
<dbReference type="InterPro" id="IPR007700">
    <property type="entry name" value="DUF668"/>
</dbReference>
<dbReference type="PANTHER" id="PTHR31371">
    <property type="entry name" value="BNAC09G50660D PROTEIN"/>
    <property type="match status" value="1"/>
</dbReference>
<keyword evidence="5" id="KW-1185">Reference proteome</keyword>
<evidence type="ECO:0000259" key="3">
    <source>
        <dbReference type="Pfam" id="PF11961"/>
    </source>
</evidence>
<evidence type="ECO:0000259" key="2">
    <source>
        <dbReference type="Pfam" id="PF05003"/>
    </source>
</evidence>
<name>A0ABQ5DSJ3_9ASTR</name>
<dbReference type="Pfam" id="PF05003">
    <property type="entry name" value="DUF668"/>
    <property type="match status" value="1"/>
</dbReference>
<protein>
    <submittedName>
        <fullName evidence="4">Myelin-associated oligodendrocyte basic protein</fullName>
    </submittedName>
</protein>
<feature type="compositionally biased region" description="Basic and acidic residues" evidence="1">
    <location>
        <begin position="540"/>
        <end position="557"/>
    </location>
</feature>
<feature type="domain" description="DUF668" evidence="2">
    <location>
        <begin position="315"/>
        <end position="402"/>
    </location>
</feature>
<feature type="compositionally biased region" description="Basic and acidic residues" evidence="1">
    <location>
        <begin position="521"/>
        <end position="532"/>
    </location>
</feature>
<organism evidence="4 5">
    <name type="scientific">Tanacetum coccineum</name>
    <dbReference type="NCBI Taxonomy" id="301880"/>
    <lineage>
        <taxon>Eukaryota</taxon>
        <taxon>Viridiplantae</taxon>
        <taxon>Streptophyta</taxon>
        <taxon>Embryophyta</taxon>
        <taxon>Tracheophyta</taxon>
        <taxon>Spermatophyta</taxon>
        <taxon>Magnoliopsida</taxon>
        <taxon>eudicotyledons</taxon>
        <taxon>Gunneridae</taxon>
        <taxon>Pentapetalae</taxon>
        <taxon>asterids</taxon>
        <taxon>campanulids</taxon>
        <taxon>Asterales</taxon>
        <taxon>Asteraceae</taxon>
        <taxon>Asteroideae</taxon>
        <taxon>Anthemideae</taxon>
        <taxon>Anthemidinae</taxon>
        <taxon>Tanacetum</taxon>
    </lineage>
</organism>
<reference evidence="4" key="2">
    <citation type="submission" date="2022-01" db="EMBL/GenBank/DDBJ databases">
        <authorList>
            <person name="Yamashiro T."/>
            <person name="Shiraishi A."/>
            <person name="Satake H."/>
            <person name="Nakayama K."/>
        </authorList>
    </citation>
    <scope>NUCLEOTIDE SEQUENCE</scope>
</reference>
<gene>
    <name evidence="4" type="ORF">Tco_0941116</name>
</gene>
<dbReference type="EMBL" id="BQNB010015546">
    <property type="protein sequence ID" value="GJT41251.1"/>
    <property type="molecule type" value="Genomic_DNA"/>
</dbReference>
<dbReference type="Pfam" id="PF11961">
    <property type="entry name" value="DUF3475"/>
    <property type="match status" value="1"/>
</dbReference>
<reference evidence="4" key="1">
    <citation type="journal article" date="2022" name="Int. J. Mol. Sci.">
        <title>Draft Genome of Tanacetum Coccineum: Genomic Comparison of Closely Related Tanacetum-Family Plants.</title>
        <authorList>
            <person name="Yamashiro T."/>
            <person name="Shiraishi A."/>
            <person name="Nakayama K."/>
            <person name="Satake H."/>
        </authorList>
    </citation>
    <scope>NUCLEOTIDE SEQUENCE</scope>
</reference>
<evidence type="ECO:0000256" key="1">
    <source>
        <dbReference type="SAM" id="MobiDB-lite"/>
    </source>
</evidence>
<evidence type="ECO:0000313" key="4">
    <source>
        <dbReference type="EMBL" id="GJT41251.1"/>
    </source>
</evidence>
<proteinExistence type="predicted"/>
<evidence type="ECO:0000313" key="5">
    <source>
        <dbReference type="Proteomes" id="UP001151760"/>
    </source>
</evidence>
<dbReference type="Proteomes" id="UP001151760">
    <property type="component" value="Unassembled WGS sequence"/>
</dbReference>
<accession>A0ABQ5DSJ3</accession>
<feature type="domain" description="DUF3475" evidence="3">
    <location>
        <begin position="39"/>
        <end position="95"/>
    </location>
</feature>